<feature type="region of interest" description="Disordered" evidence="1">
    <location>
        <begin position="140"/>
        <end position="174"/>
    </location>
</feature>
<name>A0ABV8DGX5_9BURK</name>
<accession>A0ABV8DGX5</accession>
<proteinExistence type="predicted"/>
<keyword evidence="3" id="KW-1185">Reference proteome</keyword>
<gene>
    <name evidence="2" type="ORF">ACFOW3_24695</name>
</gene>
<feature type="compositionally biased region" description="Low complexity" evidence="1">
    <location>
        <begin position="306"/>
        <end position="316"/>
    </location>
</feature>
<organism evidence="2 3">
    <name type="scientific">Acidovorax facilis</name>
    <dbReference type="NCBI Taxonomy" id="12917"/>
    <lineage>
        <taxon>Bacteria</taxon>
        <taxon>Pseudomonadati</taxon>
        <taxon>Pseudomonadota</taxon>
        <taxon>Betaproteobacteria</taxon>
        <taxon>Burkholderiales</taxon>
        <taxon>Comamonadaceae</taxon>
        <taxon>Acidovorax</taxon>
    </lineage>
</organism>
<dbReference type="Proteomes" id="UP001595693">
    <property type="component" value="Unassembled WGS sequence"/>
</dbReference>
<evidence type="ECO:0000313" key="3">
    <source>
        <dbReference type="Proteomes" id="UP001595693"/>
    </source>
</evidence>
<feature type="region of interest" description="Disordered" evidence="1">
    <location>
        <begin position="287"/>
        <end position="350"/>
    </location>
</feature>
<evidence type="ECO:0000313" key="2">
    <source>
        <dbReference type="EMBL" id="MFC3937831.1"/>
    </source>
</evidence>
<feature type="compositionally biased region" description="Low complexity" evidence="1">
    <location>
        <begin position="287"/>
        <end position="299"/>
    </location>
</feature>
<dbReference type="RefSeq" id="WP_055402343.1">
    <property type="nucleotide sequence ID" value="NZ_JAMXAX010000235.1"/>
</dbReference>
<feature type="region of interest" description="Disordered" evidence="1">
    <location>
        <begin position="1"/>
        <end position="22"/>
    </location>
</feature>
<comment type="caution">
    <text evidence="2">The sequence shown here is derived from an EMBL/GenBank/DDBJ whole genome shotgun (WGS) entry which is preliminary data.</text>
</comment>
<dbReference type="EMBL" id="JBHSAJ010000134">
    <property type="protein sequence ID" value="MFC3937831.1"/>
    <property type="molecule type" value="Genomic_DNA"/>
</dbReference>
<protein>
    <submittedName>
        <fullName evidence="2">Uncharacterized protein</fullName>
    </submittedName>
</protein>
<evidence type="ECO:0000256" key="1">
    <source>
        <dbReference type="SAM" id="MobiDB-lite"/>
    </source>
</evidence>
<reference evidence="3" key="1">
    <citation type="journal article" date="2019" name="Int. J. Syst. Evol. Microbiol.">
        <title>The Global Catalogue of Microorganisms (GCM) 10K type strain sequencing project: providing services to taxonomists for standard genome sequencing and annotation.</title>
        <authorList>
            <consortium name="The Broad Institute Genomics Platform"/>
            <consortium name="The Broad Institute Genome Sequencing Center for Infectious Disease"/>
            <person name="Wu L."/>
            <person name="Ma J."/>
        </authorList>
    </citation>
    <scope>NUCLEOTIDE SEQUENCE [LARGE SCALE GENOMIC DNA]</scope>
    <source>
        <strain evidence="3">CCUG 2113</strain>
    </source>
</reference>
<sequence length="404" mass="42894">MKAWTSGQRHQGHGKSAQMVRAGRPDAVAPRGIFLTRYQNFKLLHLALGSDVLLTATKAHVSKDRAERILAQEEVIDDQLAEHMGRMIQAPSWFDTVGAVLDDTFVERIKSFQAEDEDETHNPMRETTMTALRVQSDVNEMGATSGGGLSQQGSAPAAPSSVAANADQRAAGPSRGVEDRYDLFAAWLSKEISSRPGLKSEITSWLGIELWMLNGWLSARRRMFLNDVEMLSNALLQHGHSWGNQVRGKFDEFVIRQLPTARGRTRRSQSEVGTGAGEAVNELVNAAAQASASGSSSSEAPPPAAKPAQAPSQALAGPEHAAGKVAAGGAKADARQRALPAGPGAVASNRVPAAPASQNVAGSFEIVEPGNPEPVMAEIVTAARSIAATLEAAMNMLAESRQKK</sequence>
<feature type="compositionally biased region" description="Low complexity" evidence="1">
    <location>
        <begin position="154"/>
        <end position="166"/>
    </location>
</feature>